<evidence type="ECO:0000313" key="2">
    <source>
        <dbReference type="WBParaSite" id="nRc.2.0.1.t27387-RA"/>
    </source>
</evidence>
<protein>
    <submittedName>
        <fullName evidence="2">Uncharacterized protein</fullName>
    </submittedName>
</protein>
<evidence type="ECO:0000313" key="1">
    <source>
        <dbReference type="Proteomes" id="UP000887565"/>
    </source>
</evidence>
<dbReference type="WBParaSite" id="nRc.2.0.1.t27387-RA">
    <property type="protein sequence ID" value="nRc.2.0.1.t27387-RA"/>
    <property type="gene ID" value="nRc.2.0.1.g27387"/>
</dbReference>
<name>A0A915JMR5_ROMCU</name>
<proteinExistence type="predicted"/>
<sequence>MKDAVQTYYINVLELKMQNYLGASRQVDEYNITYSYSTRTRTISLRILRRDCKQVYFNY</sequence>
<reference evidence="2" key="1">
    <citation type="submission" date="2022-11" db="UniProtKB">
        <authorList>
            <consortium name="WormBaseParasite"/>
        </authorList>
    </citation>
    <scope>IDENTIFICATION</scope>
</reference>
<dbReference type="AlphaFoldDB" id="A0A915JMR5"/>
<keyword evidence="1" id="KW-1185">Reference proteome</keyword>
<dbReference type="Proteomes" id="UP000887565">
    <property type="component" value="Unplaced"/>
</dbReference>
<organism evidence="1 2">
    <name type="scientific">Romanomermis culicivorax</name>
    <name type="common">Nematode worm</name>
    <dbReference type="NCBI Taxonomy" id="13658"/>
    <lineage>
        <taxon>Eukaryota</taxon>
        <taxon>Metazoa</taxon>
        <taxon>Ecdysozoa</taxon>
        <taxon>Nematoda</taxon>
        <taxon>Enoplea</taxon>
        <taxon>Dorylaimia</taxon>
        <taxon>Mermithida</taxon>
        <taxon>Mermithoidea</taxon>
        <taxon>Mermithidae</taxon>
        <taxon>Romanomermis</taxon>
    </lineage>
</organism>
<accession>A0A915JMR5</accession>